<protein>
    <recommendedName>
        <fullName evidence="3">Two component regulator propeller</fullName>
    </recommendedName>
</protein>
<dbReference type="EMBL" id="JAQNDM010000002">
    <property type="protein sequence ID" value="MDC0708684.1"/>
    <property type="molecule type" value="Genomic_DNA"/>
</dbReference>
<dbReference type="SUPFAM" id="SSF63829">
    <property type="entry name" value="Calcium-dependent phosphotriesterase"/>
    <property type="match status" value="1"/>
</dbReference>
<dbReference type="Proteomes" id="UP001221838">
    <property type="component" value="Unassembled WGS sequence"/>
</dbReference>
<dbReference type="Gene3D" id="2.130.10.10">
    <property type="entry name" value="YVTN repeat-like/Quinoprotein amine dehydrogenase"/>
    <property type="match status" value="2"/>
</dbReference>
<gene>
    <name evidence="1" type="ORF">POL68_09410</name>
</gene>
<organism evidence="1 2">
    <name type="scientific">Stigmatella ashevillensis</name>
    <dbReference type="NCBI Taxonomy" id="2995309"/>
    <lineage>
        <taxon>Bacteria</taxon>
        <taxon>Pseudomonadati</taxon>
        <taxon>Myxococcota</taxon>
        <taxon>Myxococcia</taxon>
        <taxon>Myxococcales</taxon>
        <taxon>Cystobacterineae</taxon>
        <taxon>Archangiaceae</taxon>
        <taxon>Stigmatella</taxon>
    </lineage>
</organism>
<evidence type="ECO:0000313" key="2">
    <source>
        <dbReference type="Proteomes" id="UP001221838"/>
    </source>
</evidence>
<comment type="caution">
    <text evidence="1">The sequence shown here is derived from an EMBL/GenBank/DDBJ whole genome shotgun (WGS) entry which is preliminary data.</text>
</comment>
<dbReference type="InterPro" id="IPR015943">
    <property type="entry name" value="WD40/YVTN_repeat-like_dom_sf"/>
</dbReference>
<reference evidence="1 2" key="1">
    <citation type="submission" date="2022-11" db="EMBL/GenBank/DDBJ databases">
        <title>Minimal conservation of predation-associated metabolite biosynthetic gene clusters underscores biosynthetic potential of Myxococcota including descriptions for ten novel species: Archangium lansinium sp. nov., Myxococcus landrumus sp. nov., Nannocystis bai.</title>
        <authorList>
            <person name="Ahearne A."/>
            <person name="Stevens C."/>
            <person name="Dowd S."/>
        </authorList>
    </citation>
    <scope>NUCLEOTIDE SEQUENCE [LARGE SCALE GENOMIC DNA]</scope>
    <source>
        <strain evidence="1 2">NCWAL01</strain>
    </source>
</reference>
<accession>A0ABT5D6I6</accession>
<evidence type="ECO:0000313" key="1">
    <source>
        <dbReference type="EMBL" id="MDC0708684.1"/>
    </source>
</evidence>
<evidence type="ECO:0008006" key="3">
    <source>
        <dbReference type="Google" id="ProtNLM"/>
    </source>
</evidence>
<keyword evidence="2" id="KW-1185">Reference proteome</keyword>
<proteinExistence type="predicted"/>
<name>A0ABT5D6I6_9BACT</name>
<sequence length="440" mass="48257">MSRSWWRRGMAGVFAMGLMYGNVCWANWTFFDPAQGAPRDAWGITEDDGGNLWIAGGEEGLFLLRPEATQFERFTLTDGLRPYGYLEDGSAPVGPKYLKVISVAGGPPGTVFVGYEGQGACESNFYRPGRERDPNIYKSGDADKVTLTDTGIQVAHYDISSGTSSESGEAGDREKVCSVRRIVWDRKYGNLWFGANHAFAWGDPNHQSAPTCNGQHHCSGVREHTHPHINAKDASGHVFRLTDAYHGIAVLPDGDVWFGGANRTTRFRFMTVKPPRDFESARKKSENASAIANRIDVWPDLVDEIGIPGPSDRVDDIVSGMALMPDGSVWVSSYARGLALLSPTGKVNQYALNTGPDRFITSLVRDPSDDSLWIGLRWGGGLIRMKDNQVTRYASALGSLTSRPIWDLQSTVRAGQRRLLVAFGRDEYGHDGGIGIYVGD</sequence>
<dbReference type="RefSeq" id="WP_272136631.1">
    <property type="nucleotide sequence ID" value="NZ_JAQNDM010000002.1"/>
</dbReference>